<dbReference type="InterPro" id="IPR017732">
    <property type="entry name" value="T4/T6SS_DotU"/>
</dbReference>
<evidence type="ECO:0000259" key="2">
    <source>
        <dbReference type="Pfam" id="PF09850"/>
    </source>
</evidence>
<proteinExistence type="predicted"/>
<dbReference type="InterPro" id="IPR038522">
    <property type="entry name" value="T4/T6SS_DotU_sf"/>
</dbReference>
<evidence type="ECO:0000313" key="4">
    <source>
        <dbReference type="Proteomes" id="UP000315017"/>
    </source>
</evidence>
<dbReference type="PANTHER" id="PTHR38033:SF1">
    <property type="entry name" value="DOTU FAMILY TYPE IV_VI SECRETION SYSTEM PROTEIN"/>
    <property type="match status" value="1"/>
</dbReference>
<accession>A0A517YLQ9</accession>
<evidence type="ECO:0000256" key="1">
    <source>
        <dbReference type="SAM" id="Phobius"/>
    </source>
</evidence>
<sequence>MSPRFAKAVDPVFAYVLDLMDRIDRGQKLNPPDEKVRISGLLQTAGTHLSEAEEWSRFAKYALVAWIDSELATIREWEGRDWWLANSLEIDYHGQGLANVDFFARAREAGMLANKDALEVFYICVILGFRGFYENANTEDRMRIIDALQLPPDLKSWTKRQAQAIRLQQERPAISDTSRPADVAPPLDGKQMLLGTAVLLAIVAAICLPMIWIMLKL</sequence>
<reference evidence="3 4" key="1">
    <citation type="submission" date="2019-02" db="EMBL/GenBank/DDBJ databases">
        <title>Deep-cultivation of Planctomycetes and their phenomic and genomic characterization uncovers novel biology.</title>
        <authorList>
            <person name="Wiegand S."/>
            <person name="Jogler M."/>
            <person name="Boedeker C."/>
            <person name="Pinto D."/>
            <person name="Vollmers J."/>
            <person name="Rivas-Marin E."/>
            <person name="Kohn T."/>
            <person name="Peeters S.H."/>
            <person name="Heuer A."/>
            <person name="Rast P."/>
            <person name="Oberbeckmann S."/>
            <person name="Bunk B."/>
            <person name="Jeske O."/>
            <person name="Meyerdierks A."/>
            <person name="Storesund J.E."/>
            <person name="Kallscheuer N."/>
            <person name="Luecker S."/>
            <person name="Lage O.M."/>
            <person name="Pohl T."/>
            <person name="Merkel B.J."/>
            <person name="Hornburger P."/>
            <person name="Mueller R.-W."/>
            <person name="Bruemmer F."/>
            <person name="Labrenz M."/>
            <person name="Spormann A.M."/>
            <person name="Op den Camp H."/>
            <person name="Overmann J."/>
            <person name="Amann R."/>
            <person name="Jetten M.S.M."/>
            <person name="Mascher T."/>
            <person name="Medema M.H."/>
            <person name="Devos D.P."/>
            <person name="Kaster A.-K."/>
            <person name="Ovreas L."/>
            <person name="Rohde M."/>
            <person name="Galperin M.Y."/>
            <person name="Jogler C."/>
        </authorList>
    </citation>
    <scope>NUCLEOTIDE SEQUENCE [LARGE SCALE GENOMIC DNA]</scope>
    <source>
        <strain evidence="3 4">ETA_A8</strain>
    </source>
</reference>
<keyword evidence="4" id="KW-1185">Reference proteome</keyword>
<evidence type="ECO:0000313" key="3">
    <source>
        <dbReference type="EMBL" id="QDU31150.1"/>
    </source>
</evidence>
<dbReference type="Gene3D" id="1.25.40.590">
    <property type="entry name" value="Type IV / VI secretion system, DotU"/>
    <property type="match status" value="1"/>
</dbReference>
<dbReference type="AlphaFoldDB" id="A0A517YLQ9"/>
<keyword evidence="1" id="KW-0812">Transmembrane</keyword>
<gene>
    <name evidence="3" type="ORF">ETAA8_63030</name>
</gene>
<dbReference type="RefSeq" id="WP_145097801.1">
    <property type="nucleotide sequence ID" value="NZ_CP036274.1"/>
</dbReference>
<feature type="transmembrane region" description="Helical" evidence="1">
    <location>
        <begin position="192"/>
        <end position="215"/>
    </location>
</feature>
<feature type="domain" description="Type IV / VI secretion system DotU" evidence="2">
    <location>
        <begin position="6"/>
        <end position="216"/>
    </location>
</feature>
<name>A0A517YLQ9_9BACT</name>
<dbReference type="Pfam" id="PF09850">
    <property type="entry name" value="DotU"/>
    <property type="match status" value="1"/>
</dbReference>
<organism evidence="3 4">
    <name type="scientific">Anatilimnocola aggregata</name>
    <dbReference type="NCBI Taxonomy" id="2528021"/>
    <lineage>
        <taxon>Bacteria</taxon>
        <taxon>Pseudomonadati</taxon>
        <taxon>Planctomycetota</taxon>
        <taxon>Planctomycetia</taxon>
        <taxon>Pirellulales</taxon>
        <taxon>Pirellulaceae</taxon>
        <taxon>Anatilimnocola</taxon>
    </lineage>
</organism>
<dbReference type="KEGG" id="aagg:ETAA8_63030"/>
<keyword evidence="1" id="KW-1133">Transmembrane helix</keyword>
<dbReference type="PANTHER" id="PTHR38033">
    <property type="entry name" value="MEMBRANE PROTEIN-RELATED"/>
    <property type="match status" value="1"/>
</dbReference>
<dbReference type="OrthoDB" id="345640at2"/>
<protein>
    <recommendedName>
        <fullName evidence="2">Type IV / VI secretion system DotU domain-containing protein</fullName>
    </recommendedName>
</protein>
<dbReference type="EMBL" id="CP036274">
    <property type="protein sequence ID" value="QDU31150.1"/>
    <property type="molecule type" value="Genomic_DNA"/>
</dbReference>
<dbReference type="Proteomes" id="UP000315017">
    <property type="component" value="Chromosome"/>
</dbReference>
<keyword evidence="1" id="KW-0472">Membrane</keyword>